<evidence type="ECO:0000313" key="12">
    <source>
        <dbReference type="EMBL" id="SHM34335.1"/>
    </source>
</evidence>
<dbReference type="NCBIfam" id="TIGR01843">
    <property type="entry name" value="type_I_hlyD"/>
    <property type="match status" value="1"/>
</dbReference>
<feature type="transmembrane region" description="Helical" evidence="9">
    <location>
        <begin position="43"/>
        <end position="61"/>
    </location>
</feature>
<evidence type="ECO:0000256" key="5">
    <source>
        <dbReference type="ARBA" id="ARBA00022519"/>
    </source>
</evidence>
<evidence type="ECO:0000256" key="8">
    <source>
        <dbReference type="ARBA" id="ARBA00023136"/>
    </source>
</evidence>
<dbReference type="EMBL" id="FRBW01000002">
    <property type="protein sequence ID" value="SHM34335.1"/>
    <property type="molecule type" value="Genomic_DNA"/>
</dbReference>
<dbReference type="PRINTS" id="PR01490">
    <property type="entry name" value="RTXTOXIND"/>
</dbReference>
<keyword evidence="8 9" id="KW-0472">Membrane</keyword>
<keyword evidence="13" id="KW-1185">Reference proteome</keyword>
<evidence type="ECO:0000259" key="11">
    <source>
        <dbReference type="Pfam" id="PF26002"/>
    </source>
</evidence>
<keyword evidence="7 9" id="KW-1133">Transmembrane helix</keyword>
<protein>
    <recommendedName>
        <fullName evidence="9">Membrane fusion protein (MFP) family protein</fullName>
    </recommendedName>
</protein>
<comment type="subcellular location">
    <subcellularLocation>
        <location evidence="1 9">Cell inner membrane</location>
        <topology evidence="1 9">Single-pass membrane protein</topology>
    </subcellularLocation>
</comment>
<dbReference type="PANTHER" id="PTHR30386">
    <property type="entry name" value="MEMBRANE FUSION SUBUNIT OF EMRAB-TOLC MULTIDRUG EFFLUX PUMP"/>
    <property type="match status" value="1"/>
</dbReference>
<dbReference type="InterPro" id="IPR050739">
    <property type="entry name" value="MFP"/>
</dbReference>
<evidence type="ECO:0000256" key="10">
    <source>
        <dbReference type="SAM" id="Coils"/>
    </source>
</evidence>
<name>A0A1M7I0T7_9HYPH</name>
<dbReference type="RefSeq" id="WP_084081952.1">
    <property type="nucleotide sequence ID" value="NZ_FRBW01000002.1"/>
</dbReference>
<evidence type="ECO:0000256" key="2">
    <source>
        <dbReference type="ARBA" id="ARBA00009477"/>
    </source>
</evidence>
<dbReference type="PANTHER" id="PTHR30386:SF26">
    <property type="entry name" value="TRANSPORT PROTEIN COMB"/>
    <property type="match status" value="1"/>
</dbReference>
<dbReference type="InterPro" id="IPR058982">
    <property type="entry name" value="Beta-barrel_AprE"/>
</dbReference>
<keyword evidence="4 9" id="KW-1003">Cell membrane</keyword>
<evidence type="ECO:0000256" key="4">
    <source>
        <dbReference type="ARBA" id="ARBA00022475"/>
    </source>
</evidence>
<feature type="domain" description="AprE-like beta-barrel" evidence="11">
    <location>
        <begin position="341"/>
        <end position="429"/>
    </location>
</feature>
<keyword evidence="10" id="KW-0175">Coiled coil</keyword>
<dbReference type="Gene3D" id="2.40.30.170">
    <property type="match status" value="1"/>
</dbReference>
<dbReference type="InterPro" id="IPR010129">
    <property type="entry name" value="T1SS_HlyD"/>
</dbReference>
<dbReference type="Proteomes" id="UP000186002">
    <property type="component" value="Unassembled WGS sequence"/>
</dbReference>
<organism evidence="12 13">
    <name type="scientific">Roseibium suaedae</name>
    <dbReference type="NCBI Taxonomy" id="735517"/>
    <lineage>
        <taxon>Bacteria</taxon>
        <taxon>Pseudomonadati</taxon>
        <taxon>Pseudomonadota</taxon>
        <taxon>Alphaproteobacteria</taxon>
        <taxon>Hyphomicrobiales</taxon>
        <taxon>Stappiaceae</taxon>
        <taxon>Roseibium</taxon>
    </lineage>
</organism>
<dbReference type="STRING" id="735517.SAMN05444272_2393"/>
<reference evidence="12 13" key="1">
    <citation type="submission" date="2016-11" db="EMBL/GenBank/DDBJ databases">
        <authorList>
            <person name="Jaros S."/>
            <person name="Januszkiewicz K."/>
            <person name="Wedrychowicz H."/>
        </authorList>
    </citation>
    <scope>NUCLEOTIDE SEQUENCE [LARGE SCALE GENOMIC DNA]</scope>
    <source>
        <strain evidence="12 13">DSM 22153</strain>
    </source>
</reference>
<accession>A0A1M7I0T7</accession>
<dbReference type="OrthoDB" id="9810980at2"/>
<evidence type="ECO:0000256" key="3">
    <source>
        <dbReference type="ARBA" id="ARBA00022448"/>
    </source>
</evidence>
<gene>
    <name evidence="12" type="ORF">SAMN05444272_2393</name>
</gene>
<sequence length="452" mass="49743">MRRLLKTRDLIMSGILPSRNDLLSEVGMPGLVEERLHMRFAKVFGIAASFAIFSAVAWSAFAKVNEVSIAKGALQPIGFEQTVQHLEGGIVQDILVREGQVVQRGDTLLVMNDTTTLEDDETLERQNLDLLGQLEGQKALQEGRAPDFSFIPPNRNLERLNNLNAYTDAKSSLEAQRLGFDSQIHQTSFALEALKAQVRGAEEEAEHAEAEESRFGKLLKKGVVTDIQASEKRRQRLRAQADLAALVSREAAAAARNEEVVRQKQSFEATQKAAFSQRILEIEGALTALDGRIRKKDNRLQRLTVAAPISGVVKSVNIRGTGAVVAPGQALVVLVPLDKPLVAETRIGAEQIGYLRLGLPAQVKISAFDFTRYGWLPGHVESISPSAFETESGRSYYIVRVALDQTSLERAPSARLLPGMDLTADIITGEKTFLQYLLTPLQRTFSEAFGER</sequence>
<proteinExistence type="inferred from homology"/>
<feature type="coiled-coil region" evidence="10">
    <location>
        <begin position="184"/>
        <end position="211"/>
    </location>
</feature>
<dbReference type="GO" id="GO:0015031">
    <property type="term" value="P:protein transport"/>
    <property type="evidence" value="ECO:0007669"/>
    <property type="project" value="InterPro"/>
</dbReference>
<evidence type="ECO:0000256" key="1">
    <source>
        <dbReference type="ARBA" id="ARBA00004377"/>
    </source>
</evidence>
<evidence type="ECO:0000313" key="13">
    <source>
        <dbReference type="Proteomes" id="UP000186002"/>
    </source>
</evidence>
<dbReference type="Pfam" id="PF26002">
    <property type="entry name" value="Beta-barrel_AprE"/>
    <property type="match status" value="1"/>
</dbReference>
<comment type="similarity">
    <text evidence="2 9">Belongs to the membrane fusion protein (MFP) (TC 8.A.1) family.</text>
</comment>
<evidence type="ECO:0000256" key="7">
    <source>
        <dbReference type="ARBA" id="ARBA00022989"/>
    </source>
</evidence>
<evidence type="ECO:0000256" key="9">
    <source>
        <dbReference type="RuleBase" id="RU365093"/>
    </source>
</evidence>
<keyword evidence="5 9" id="KW-0997">Cell inner membrane</keyword>
<dbReference type="GO" id="GO:0005886">
    <property type="term" value="C:plasma membrane"/>
    <property type="evidence" value="ECO:0007669"/>
    <property type="project" value="UniProtKB-SubCell"/>
</dbReference>
<keyword evidence="6 9" id="KW-0812">Transmembrane</keyword>
<keyword evidence="3 9" id="KW-0813">Transport</keyword>
<dbReference type="AlphaFoldDB" id="A0A1M7I0T7"/>
<evidence type="ECO:0000256" key="6">
    <source>
        <dbReference type="ARBA" id="ARBA00022692"/>
    </source>
</evidence>